<evidence type="ECO:0000313" key="3">
    <source>
        <dbReference type="Proteomes" id="UP000177740"/>
    </source>
</evidence>
<dbReference type="AlphaFoldDB" id="A0A1G2EPI1"/>
<dbReference type="PANTHER" id="PTHR47514:SF2">
    <property type="entry name" value="TRANSKETOLASE"/>
    <property type="match status" value="1"/>
</dbReference>
<reference evidence="2 3" key="1">
    <citation type="journal article" date="2016" name="Nat. Commun.">
        <title>Thousands of microbial genomes shed light on interconnected biogeochemical processes in an aquifer system.</title>
        <authorList>
            <person name="Anantharaman K."/>
            <person name="Brown C.T."/>
            <person name="Hug L.A."/>
            <person name="Sharon I."/>
            <person name="Castelle C.J."/>
            <person name="Probst A.J."/>
            <person name="Thomas B.C."/>
            <person name="Singh A."/>
            <person name="Wilkins M.J."/>
            <person name="Karaoz U."/>
            <person name="Brodie E.L."/>
            <person name="Williams K.H."/>
            <person name="Hubbard S.S."/>
            <person name="Banfield J.F."/>
        </authorList>
    </citation>
    <scope>NUCLEOTIDE SEQUENCE [LARGE SCALE GENOMIC DNA]</scope>
</reference>
<protein>
    <recommendedName>
        <fullName evidence="1">Transketolase N-terminal domain-containing protein</fullName>
    </recommendedName>
</protein>
<dbReference type="Pfam" id="PF00456">
    <property type="entry name" value="Transketolase_N"/>
    <property type="match status" value="1"/>
</dbReference>
<evidence type="ECO:0000259" key="1">
    <source>
        <dbReference type="Pfam" id="PF00456"/>
    </source>
</evidence>
<comment type="caution">
    <text evidence="2">The sequence shown here is derived from an EMBL/GenBank/DDBJ whole genome shotgun (WGS) entry which is preliminary data.</text>
</comment>
<evidence type="ECO:0000313" key="2">
    <source>
        <dbReference type="EMBL" id="OGZ27158.1"/>
    </source>
</evidence>
<accession>A0A1G2EPI1</accession>
<dbReference type="InterPro" id="IPR005474">
    <property type="entry name" value="Transketolase_N"/>
</dbReference>
<dbReference type="CDD" id="cd02012">
    <property type="entry name" value="TPP_TK"/>
    <property type="match status" value="1"/>
</dbReference>
<dbReference type="InterPro" id="IPR029061">
    <property type="entry name" value="THDP-binding"/>
</dbReference>
<organism evidence="2 3">
    <name type="scientific">Candidatus Nealsonbacteria bacterium RIFOXYB1_FULL_40_15</name>
    <dbReference type="NCBI Taxonomy" id="1801677"/>
    <lineage>
        <taxon>Bacteria</taxon>
        <taxon>Candidatus Nealsoniibacteriota</taxon>
    </lineage>
</organism>
<dbReference type="STRING" id="1801677.A2365_00615"/>
<dbReference type="PANTHER" id="PTHR47514">
    <property type="entry name" value="TRANSKETOLASE N-TERMINAL SECTION-RELATED"/>
    <property type="match status" value="1"/>
</dbReference>
<proteinExistence type="predicted"/>
<gene>
    <name evidence="2" type="ORF">A2365_00615</name>
</gene>
<sequence>MDLKEKSNWIRRQILETAVLAGKAHLGGAFSCVEIITALYYGKIMNFSPENPDMEGRDRFILSKGHACLTLYSVLSDLGFFSPEKLKNYGRNGSILGGHPDHRIPGVEVSSGSLGHGLGIGSGLALSAKLDKKPFSVLVLLGDGECCEGSVWEAANFASARNLDNLVAIIDNNKVGATCPTQEYSGISPLKEKWEGFGWDTREISGHNFNEIFSVLSDIHSRNSGRPLAIVANTIKGKGVSFMENDFHWHHGVPKGELLEKARIELEYGK</sequence>
<dbReference type="Proteomes" id="UP000177740">
    <property type="component" value="Unassembled WGS sequence"/>
</dbReference>
<dbReference type="EMBL" id="MHMM01000010">
    <property type="protein sequence ID" value="OGZ27158.1"/>
    <property type="molecule type" value="Genomic_DNA"/>
</dbReference>
<name>A0A1G2EPI1_9BACT</name>
<feature type="domain" description="Transketolase N-terminal" evidence="1">
    <location>
        <begin position="10"/>
        <end position="257"/>
    </location>
</feature>
<dbReference type="Gene3D" id="3.40.50.970">
    <property type="match status" value="1"/>
</dbReference>
<dbReference type="SUPFAM" id="SSF52518">
    <property type="entry name" value="Thiamin diphosphate-binding fold (THDP-binding)"/>
    <property type="match status" value="1"/>
</dbReference>